<dbReference type="OrthoDB" id="6611207at2759"/>
<dbReference type="InterPro" id="IPR025398">
    <property type="entry name" value="DUF4371"/>
</dbReference>
<reference evidence="3" key="1">
    <citation type="submission" date="2021-12" db="EMBL/GenBank/DDBJ databases">
        <authorList>
            <person name="King R."/>
        </authorList>
    </citation>
    <scope>NUCLEOTIDE SEQUENCE</scope>
</reference>
<dbReference type="Pfam" id="PF14291">
    <property type="entry name" value="DUF4371"/>
    <property type="match status" value="1"/>
</dbReference>
<keyword evidence="4" id="KW-1185">Reference proteome</keyword>
<evidence type="ECO:0000256" key="1">
    <source>
        <dbReference type="SAM" id="MobiDB-lite"/>
    </source>
</evidence>
<dbReference type="AlphaFoldDB" id="A0A9P0BIU9"/>
<dbReference type="PANTHER" id="PTHR45749">
    <property type="match status" value="1"/>
</dbReference>
<feature type="region of interest" description="Disordered" evidence="1">
    <location>
        <begin position="135"/>
        <end position="157"/>
    </location>
</feature>
<evidence type="ECO:0000313" key="3">
    <source>
        <dbReference type="EMBL" id="CAH0564503.1"/>
    </source>
</evidence>
<accession>A0A9P0BIU9</accession>
<organism evidence="3 4">
    <name type="scientific">Brassicogethes aeneus</name>
    <name type="common">Rape pollen beetle</name>
    <name type="synonym">Meligethes aeneus</name>
    <dbReference type="NCBI Taxonomy" id="1431903"/>
    <lineage>
        <taxon>Eukaryota</taxon>
        <taxon>Metazoa</taxon>
        <taxon>Ecdysozoa</taxon>
        <taxon>Arthropoda</taxon>
        <taxon>Hexapoda</taxon>
        <taxon>Insecta</taxon>
        <taxon>Pterygota</taxon>
        <taxon>Neoptera</taxon>
        <taxon>Endopterygota</taxon>
        <taxon>Coleoptera</taxon>
        <taxon>Polyphaga</taxon>
        <taxon>Cucujiformia</taxon>
        <taxon>Nitidulidae</taxon>
        <taxon>Meligethinae</taxon>
        <taxon>Brassicogethes</taxon>
    </lineage>
</organism>
<feature type="compositionally biased region" description="Low complexity" evidence="1">
    <location>
        <begin position="135"/>
        <end position="145"/>
    </location>
</feature>
<gene>
    <name evidence="3" type="ORF">MELIAE_LOCUS13040</name>
</gene>
<protein>
    <recommendedName>
        <fullName evidence="2">DUF4371 domain-containing protein</fullName>
    </recommendedName>
</protein>
<evidence type="ECO:0000259" key="2">
    <source>
        <dbReference type="Pfam" id="PF14291"/>
    </source>
</evidence>
<dbReference type="PANTHER" id="PTHR45749:SF23">
    <property type="entry name" value="ZINC FINGER MYM-TYPE PROTEIN 1-LIKE"/>
    <property type="match status" value="1"/>
</dbReference>
<evidence type="ECO:0000313" key="4">
    <source>
        <dbReference type="Proteomes" id="UP001154078"/>
    </source>
</evidence>
<dbReference type="InterPro" id="IPR012337">
    <property type="entry name" value="RNaseH-like_sf"/>
</dbReference>
<feature type="domain" description="DUF4371" evidence="2">
    <location>
        <begin position="269"/>
        <end position="502"/>
    </location>
</feature>
<feature type="compositionally biased region" description="Basic and acidic residues" evidence="1">
    <location>
        <begin position="147"/>
        <end position="157"/>
    </location>
</feature>
<name>A0A9P0BIU9_BRAAE</name>
<dbReference type="EMBL" id="OV121140">
    <property type="protein sequence ID" value="CAH0564503.1"/>
    <property type="molecule type" value="Genomic_DNA"/>
</dbReference>
<dbReference type="Proteomes" id="UP001154078">
    <property type="component" value="Chromosome 9"/>
</dbReference>
<sequence>MAYRQTCNCRISTTRSSSQLQGHQKVIQEEKVKKTAKLPKVTDFFRISETPLTLNSVLVNQELPTYSTSSNISLSSASASSEEKSVQNLEKMQLPEIKKNFVELTKLTDVFPISKTPLTSNYVLVSQEQPTCSTSSNISLSSESVSNEEKSVHKSEKIQLPETNESVVFHSQEMRIEQDPALWPTTFSDCMRQAYLNRGSGYFQNNDGKFEASIRKCQKQNRSLSVKLFESRQSNGESYVRKLLMYSKSNGSVYCFICKLFCTDQKKIFVTGFSDWKKAEEKVKSHENSLEHRKNLLTWKTHSTSSKIDEEITKSMDKEIEYWKNVFKRIVEVIKFIAERGLAFRGEDERLGSSHNGNYLGILELISKFDPFLYQHLENFGQKGKGRVSYISKTIYEEIIRCMGKQIYNTIITEIKEAKYYSIIVDSTPDLSHVDQLSVVFRYCLNGKVIERFLCFVPIHSHTGKSLANEILSLLRTNSVKIENCRGQSYDNASNMSGKYNGVQAEIKKMNKLARYVPCAAHSLNLVGESSVDECVEASNFFGFLKKLYAFFGASTHRWEILIKNIKKQNEENGEHRNVLVVKSLSATRWSCREQAVKSLVSNYDGIFNALKQLAENPLEKKDTKDDAFFLKKKMISLENAFMATFWNELLERFDTTSKYLQKPGLDVITGHKMLVSLLEFVCNLRGQFESLEKKAKAMSSILNTLYKDEYQRNVIKKLADGSTETTRQGQDKFRIESYLPMIDKITSELKKRSQAYKEVSDMFGFFGHLTTLSSNEITDKALNVIGLYSDDLDKNLVPELLQFSEYLKTLNGKNIISVPFLLDLLIEKDLLELILTFLSYLKQYKSSLIQYNTKYEKNANFLSDKT</sequence>
<dbReference type="SUPFAM" id="SSF53098">
    <property type="entry name" value="Ribonuclease H-like"/>
    <property type="match status" value="1"/>
</dbReference>
<proteinExistence type="predicted"/>